<feature type="compositionally biased region" description="Basic and acidic residues" evidence="1">
    <location>
        <begin position="332"/>
        <end position="341"/>
    </location>
</feature>
<evidence type="ECO:0000313" key="3">
    <source>
        <dbReference type="Proteomes" id="UP000800092"/>
    </source>
</evidence>
<proteinExistence type="predicted"/>
<evidence type="ECO:0000313" key="2">
    <source>
        <dbReference type="EMBL" id="KAF2233235.1"/>
    </source>
</evidence>
<name>A0A6A6H5H0_VIRVR</name>
<accession>A0A6A6H5H0</accession>
<sequence>MSAELHTPLQSPQPLLYHDSPFSDYFTESPMDSSTHAPTVTQRKVVQRLNNIAARILRKEPTENTYDLLHKNIDSIEEALGEVVSQTRQPADIGDSGLFMPDDDDNDNADDDPFSPPTFSSPAPSDKPPAVLDSPPLTRTDSAQSHSELAPSPASTSSADALSSTARALLTRVTNAASQLRCRLAEVQHAHDVHIEQLDAASHEILGLRSANEALRQDLAFDHSELLFLKLQLRALEVQVRPAEGEGQGQWEREGEREKERDFERDVERWKKDWGDVEGRLRERMRRVGCGGEVRGGDGEDEVCAGWRGSEWEGARSGVQSGAVRPMGVPGETKEEAETGYDKMGLGGSLDGVPDDGTEDGTQTTLVGENGDDDEVEKKKDEDDTGQLSKKTPLQELWESLMALAGISDY</sequence>
<reference evidence="2" key="1">
    <citation type="journal article" date="2020" name="Stud. Mycol.">
        <title>101 Dothideomycetes genomes: a test case for predicting lifestyles and emergence of pathogens.</title>
        <authorList>
            <person name="Haridas S."/>
            <person name="Albert R."/>
            <person name="Binder M."/>
            <person name="Bloem J."/>
            <person name="Labutti K."/>
            <person name="Salamov A."/>
            <person name="Andreopoulos B."/>
            <person name="Baker S."/>
            <person name="Barry K."/>
            <person name="Bills G."/>
            <person name="Bluhm B."/>
            <person name="Cannon C."/>
            <person name="Castanera R."/>
            <person name="Culley D."/>
            <person name="Daum C."/>
            <person name="Ezra D."/>
            <person name="Gonzalez J."/>
            <person name="Henrissat B."/>
            <person name="Kuo A."/>
            <person name="Liang C."/>
            <person name="Lipzen A."/>
            <person name="Lutzoni F."/>
            <person name="Magnuson J."/>
            <person name="Mondo S."/>
            <person name="Nolan M."/>
            <person name="Ohm R."/>
            <person name="Pangilinan J."/>
            <person name="Park H.-J."/>
            <person name="Ramirez L."/>
            <person name="Alfaro M."/>
            <person name="Sun H."/>
            <person name="Tritt A."/>
            <person name="Yoshinaga Y."/>
            <person name="Zwiers L.-H."/>
            <person name="Turgeon B."/>
            <person name="Goodwin S."/>
            <person name="Spatafora J."/>
            <person name="Crous P."/>
            <person name="Grigoriev I."/>
        </authorList>
    </citation>
    <scope>NUCLEOTIDE SEQUENCE</scope>
    <source>
        <strain evidence="2">Tuck. ex Michener</strain>
    </source>
</reference>
<feature type="region of interest" description="Disordered" evidence="1">
    <location>
        <begin position="1"/>
        <end position="39"/>
    </location>
</feature>
<dbReference type="OrthoDB" id="4448936at2759"/>
<feature type="region of interest" description="Disordered" evidence="1">
    <location>
        <begin position="82"/>
        <end position="160"/>
    </location>
</feature>
<feature type="compositionally biased region" description="Polar residues" evidence="1">
    <location>
        <begin position="137"/>
        <end position="147"/>
    </location>
</feature>
<feature type="compositionally biased region" description="Acidic residues" evidence="1">
    <location>
        <begin position="101"/>
        <end position="113"/>
    </location>
</feature>
<feature type="compositionally biased region" description="Polar residues" evidence="1">
    <location>
        <begin position="30"/>
        <end position="39"/>
    </location>
</feature>
<feature type="region of interest" description="Disordered" evidence="1">
    <location>
        <begin position="314"/>
        <end position="392"/>
    </location>
</feature>
<evidence type="ECO:0000256" key="1">
    <source>
        <dbReference type="SAM" id="MobiDB-lite"/>
    </source>
</evidence>
<dbReference type="AlphaFoldDB" id="A0A6A6H5H0"/>
<organism evidence="2 3">
    <name type="scientific">Viridothelium virens</name>
    <name type="common">Speckled blister lichen</name>
    <name type="synonym">Trypethelium virens</name>
    <dbReference type="NCBI Taxonomy" id="1048519"/>
    <lineage>
        <taxon>Eukaryota</taxon>
        <taxon>Fungi</taxon>
        <taxon>Dikarya</taxon>
        <taxon>Ascomycota</taxon>
        <taxon>Pezizomycotina</taxon>
        <taxon>Dothideomycetes</taxon>
        <taxon>Dothideomycetes incertae sedis</taxon>
        <taxon>Trypetheliales</taxon>
        <taxon>Trypetheliaceae</taxon>
        <taxon>Viridothelium</taxon>
    </lineage>
</organism>
<feature type="compositionally biased region" description="Low complexity" evidence="1">
    <location>
        <begin position="149"/>
        <end position="160"/>
    </location>
</feature>
<dbReference type="Proteomes" id="UP000800092">
    <property type="component" value="Unassembled WGS sequence"/>
</dbReference>
<dbReference type="EMBL" id="ML991808">
    <property type="protein sequence ID" value="KAF2233235.1"/>
    <property type="molecule type" value="Genomic_DNA"/>
</dbReference>
<protein>
    <submittedName>
        <fullName evidence="2">Uncharacterized protein</fullName>
    </submittedName>
</protein>
<gene>
    <name evidence="2" type="ORF">EV356DRAFT_503822</name>
</gene>
<keyword evidence="3" id="KW-1185">Reference proteome</keyword>